<dbReference type="InterPro" id="IPR031488">
    <property type="entry name" value="Zn_ribbon_mio"/>
</dbReference>
<protein>
    <submittedName>
        <fullName evidence="7">Uncharacterized protein</fullName>
    </submittedName>
</protein>
<dbReference type="Pfam" id="PF21719">
    <property type="entry name" value="MIOS_a-sol"/>
    <property type="match status" value="1"/>
</dbReference>
<dbReference type="Pfam" id="PF21720">
    <property type="entry name" value="MIOS_WD40"/>
    <property type="match status" value="1"/>
</dbReference>
<dbReference type="SMART" id="SM00320">
    <property type="entry name" value="WD40"/>
    <property type="match status" value="4"/>
</dbReference>
<dbReference type="GeneID" id="27685605"/>
<dbReference type="OrthoDB" id="341486at2759"/>
<dbReference type="VEuPathDB" id="FungiDB:SPPG_01978"/>
<evidence type="ECO:0000256" key="3">
    <source>
        <dbReference type="ARBA" id="ARBA00022737"/>
    </source>
</evidence>
<evidence type="ECO:0000313" key="7">
    <source>
        <dbReference type="EMBL" id="KND02899.1"/>
    </source>
</evidence>
<dbReference type="SUPFAM" id="SSF50978">
    <property type="entry name" value="WD40 repeat-like"/>
    <property type="match status" value="1"/>
</dbReference>
<feature type="domain" description="GATOR2 complex protein MIO zinc-ribbon like" evidence="5">
    <location>
        <begin position="1078"/>
        <end position="1172"/>
    </location>
</feature>
<proteinExistence type="inferred from homology"/>
<feature type="compositionally biased region" description="Low complexity" evidence="4">
    <location>
        <begin position="396"/>
        <end position="407"/>
    </location>
</feature>
<dbReference type="GO" id="GO:1904263">
    <property type="term" value="P:positive regulation of TORC1 signaling"/>
    <property type="evidence" value="ECO:0007669"/>
    <property type="project" value="TreeGrafter"/>
</dbReference>
<dbReference type="eggNOG" id="KOG1008">
    <property type="taxonomic scope" value="Eukaryota"/>
</dbReference>
<dbReference type="Pfam" id="PF17034">
    <property type="entry name" value="zinc_ribbon_16"/>
    <property type="match status" value="1"/>
</dbReference>
<dbReference type="PANTHER" id="PTHR16453">
    <property type="entry name" value="WD40 DOMAIN-CONTAINING PROTEIN MIO FAMILY MEMBER"/>
    <property type="match status" value="1"/>
</dbReference>
<dbReference type="InterPro" id="IPR001680">
    <property type="entry name" value="WD40_rpt"/>
</dbReference>
<evidence type="ECO:0000259" key="5">
    <source>
        <dbReference type="Pfam" id="PF17034"/>
    </source>
</evidence>
<dbReference type="RefSeq" id="XP_016610938.1">
    <property type="nucleotide sequence ID" value="XM_016750285.1"/>
</dbReference>
<organism evidence="7 8">
    <name type="scientific">Spizellomyces punctatus (strain DAOM BR117)</name>
    <dbReference type="NCBI Taxonomy" id="645134"/>
    <lineage>
        <taxon>Eukaryota</taxon>
        <taxon>Fungi</taxon>
        <taxon>Fungi incertae sedis</taxon>
        <taxon>Chytridiomycota</taxon>
        <taxon>Chytridiomycota incertae sedis</taxon>
        <taxon>Chytridiomycetes</taxon>
        <taxon>Spizellomycetales</taxon>
        <taxon>Spizellomycetaceae</taxon>
        <taxon>Spizellomyces</taxon>
    </lineage>
</organism>
<feature type="domain" description="MIOS-like alpha-solenoid" evidence="6">
    <location>
        <begin position="642"/>
        <end position="894"/>
    </location>
</feature>
<gene>
    <name evidence="7" type="ORF">SPPG_01978</name>
</gene>
<name>A0A0L0HQ14_SPIPD</name>
<feature type="region of interest" description="Disordered" evidence="4">
    <location>
        <begin position="234"/>
        <end position="253"/>
    </location>
</feature>
<dbReference type="InterPro" id="IPR036322">
    <property type="entry name" value="WD40_repeat_dom_sf"/>
</dbReference>
<dbReference type="InterPro" id="IPR015943">
    <property type="entry name" value="WD40/YVTN_repeat-like_dom_sf"/>
</dbReference>
<sequence length="1173" mass="126533">MSANISNRMKRIVWSPLDGQRLFLVGGNDLRLYEWSPELEGDEAIRLIAVNTDVSHMKCFDWSPHPEFSDLLAVGYTTGRTILTTIQAFNFVSTPSNAHVLSRNPSTSSLLQLPSNPPVSKVLGEFMPRHTRACNVVAFCPTDPHLLVAGLDKVRNDFGLIVWNTEMASSSGLNGAGTPTEPSADRIVEGRGGLGGTSTAVVTDGIRSVFSGTHLGQDIDNVLDSRKISVSNVSEISGKSASTSTSRNPIPSKPVAQYGSSEGISSAAWLYKSSPHLVAGMGLKWIRGYDLRAAGNNTPSLVIPTKAVLGIATDPFHAHRFASFAEDNIIRLWDARNTTEPALTFNAEFRTGITQISWSPIRSGCLAAVGKDSPALKVWDIQETITTDYISSTISRSSSVRVPSQSQGPGPHQLPSPIGEAPSTTSAGDALAESHLPPSVAGAGSVGSDGHGPGPRFDSSSVGNGGTLGSNGTGAAAPGVGEYPVVPGTLSPQDLNPGDDSTIPILWKTRQVRPTSQHIQGFAWIPVPVSDDFSHYVVTATNTKEQQFDITRLPVTYKVSLSPRGDLAVTGGKSITMLLADASVGSALQSQANSVSELAKDIDGMLFLSRQSSGYENFPKRLDHASYVGSVHALHNDISVVMRKRALAGYSMNAEKNGRLLTEDDRDLRELWAWVHRAKRNSAQDRMRINGIDYSGQGIQAVIQDMMAPAASSLRRTFPTASSPATSVSNMSSDPSAEPFVPFISYSNPHRTVALLMCGWQFHVKDDSSDGDGSADETLEQVLQNMEAAGEYEKAAGWALFHSSSLTRAVQALNASKDERLKLVATALAGYSTVPSNKSGSKLWQDLCRSLSSDLKDPYLRSMFALIASDGDWRIVLQERGLSMKDRIGIALRFLNDEDLLAYINKMTNKMVLVGDINGLPLTGLTPAGVDLMEHYLNKTGDVQTAALLLSMVAPGRFLDSRVDDWAETYRTLLDRWQLYRIRAGFDIARQRHLAGDGFVAHTPHPSTPYNANVPPQIYVRCNFCNQPVANGLFASPVKRSTGTAMSSAAPMPVMPGNNPHMAGAAGNPLGTLMIGSSKQKVTSCPNCRKPLPRCALCLLHLGTAAENLQYFSRRDKPSPSSGTDGSALSGFDLWFTWCQTCRHGGHAVHMLQWFEKHQECPVSDCRCRCREI</sequence>
<keyword evidence="8" id="KW-1185">Reference proteome</keyword>
<dbReference type="CDD" id="cd16691">
    <property type="entry name" value="mRING-H2-C3H3C2_Mio"/>
    <property type="match status" value="1"/>
</dbReference>
<dbReference type="OMA" id="YWIASYL"/>
<feature type="compositionally biased region" description="Gly residues" evidence="4">
    <location>
        <begin position="444"/>
        <end position="453"/>
    </location>
</feature>
<dbReference type="EMBL" id="KQ257452">
    <property type="protein sequence ID" value="KND02899.1"/>
    <property type="molecule type" value="Genomic_DNA"/>
</dbReference>
<feature type="compositionally biased region" description="Gly residues" evidence="4">
    <location>
        <begin position="463"/>
        <end position="472"/>
    </location>
</feature>
<dbReference type="InterPro" id="IPR049092">
    <property type="entry name" value="MIOS_a-sol"/>
</dbReference>
<dbReference type="InterPro" id="IPR037593">
    <property type="entry name" value="MIOS/Sea4"/>
</dbReference>
<accession>A0A0L0HQ14</accession>
<dbReference type="STRING" id="645134.A0A0L0HQ14"/>
<keyword evidence="2" id="KW-0853">WD repeat</keyword>
<evidence type="ECO:0000256" key="1">
    <source>
        <dbReference type="ARBA" id="ARBA00009713"/>
    </source>
</evidence>
<dbReference type="InParanoid" id="A0A0L0HQ14"/>
<comment type="similarity">
    <text evidence="1">Belongs to the WD repeat mio family.</text>
</comment>
<evidence type="ECO:0000256" key="4">
    <source>
        <dbReference type="SAM" id="MobiDB-lite"/>
    </source>
</evidence>
<evidence type="ECO:0000259" key="6">
    <source>
        <dbReference type="Pfam" id="PF21719"/>
    </source>
</evidence>
<dbReference type="Proteomes" id="UP000053201">
    <property type="component" value="Unassembled WGS sequence"/>
</dbReference>
<dbReference type="GO" id="GO:0005737">
    <property type="term" value="C:cytoplasm"/>
    <property type="evidence" value="ECO:0007669"/>
    <property type="project" value="TreeGrafter"/>
</dbReference>
<dbReference type="PANTHER" id="PTHR16453:SF9">
    <property type="entry name" value="GATOR COMPLEX PROTEIN MIOS"/>
    <property type="match status" value="1"/>
</dbReference>
<evidence type="ECO:0000313" key="8">
    <source>
        <dbReference type="Proteomes" id="UP000053201"/>
    </source>
</evidence>
<dbReference type="AlphaFoldDB" id="A0A0L0HQ14"/>
<dbReference type="Gene3D" id="2.130.10.10">
    <property type="entry name" value="YVTN repeat-like/Quinoprotein amine dehydrogenase"/>
    <property type="match status" value="2"/>
</dbReference>
<keyword evidence="3" id="KW-0677">Repeat</keyword>
<reference evidence="7 8" key="1">
    <citation type="submission" date="2009-08" db="EMBL/GenBank/DDBJ databases">
        <title>The Genome Sequence of Spizellomyces punctatus strain DAOM BR117.</title>
        <authorList>
            <consortium name="The Broad Institute Genome Sequencing Platform"/>
            <person name="Russ C."/>
            <person name="Cuomo C."/>
            <person name="Shea T."/>
            <person name="Young S.K."/>
            <person name="Zeng Q."/>
            <person name="Koehrsen M."/>
            <person name="Haas B."/>
            <person name="Borodovsky M."/>
            <person name="Guigo R."/>
            <person name="Alvarado L."/>
            <person name="Berlin A."/>
            <person name="Bochicchio J."/>
            <person name="Borenstein D."/>
            <person name="Chapman S."/>
            <person name="Chen Z."/>
            <person name="Engels R."/>
            <person name="Freedman E."/>
            <person name="Gellesch M."/>
            <person name="Goldberg J."/>
            <person name="Griggs A."/>
            <person name="Gujja S."/>
            <person name="Heiman D."/>
            <person name="Hepburn T."/>
            <person name="Howarth C."/>
            <person name="Jen D."/>
            <person name="Larson L."/>
            <person name="Lewis B."/>
            <person name="Mehta T."/>
            <person name="Park D."/>
            <person name="Pearson M."/>
            <person name="Roberts A."/>
            <person name="Saif S."/>
            <person name="Shenoy N."/>
            <person name="Sisk P."/>
            <person name="Stolte C."/>
            <person name="Sykes S."/>
            <person name="Thomson T."/>
            <person name="Walk T."/>
            <person name="White J."/>
            <person name="Yandava C."/>
            <person name="Burger G."/>
            <person name="Gray M.W."/>
            <person name="Holland P.W.H."/>
            <person name="King N."/>
            <person name="Lang F.B.F."/>
            <person name="Roger A.J."/>
            <person name="Ruiz-Trillo I."/>
            <person name="Lander E."/>
            <person name="Nusbaum C."/>
        </authorList>
    </citation>
    <scope>NUCLEOTIDE SEQUENCE [LARGE SCALE GENOMIC DNA]</scope>
    <source>
        <strain evidence="7 8">DAOM BR117</strain>
    </source>
</reference>
<feature type="compositionally biased region" description="Polar residues" evidence="4">
    <location>
        <begin position="234"/>
        <end position="249"/>
    </location>
</feature>
<evidence type="ECO:0000256" key="2">
    <source>
        <dbReference type="ARBA" id="ARBA00022574"/>
    </source>
</evidence>
<feature type="region of interest" description="Disordered" evidence="4">
    <location>
        <begin position="396"/>
        <end position="502"/>
    </location>
</feature>